<keyword evidence="3 11" id="KW-0813">Transport</keyword>
<keyword evidence="6 11" id="KW-1133">Transmembrane helix</keyword>
<dbReference type="STRING" id="1314800.A0A1B7MJH4"/>
<dbReference type="Proteomes" id="UP000092154">
    <property type="component" value="Unassembled WGS sequence"/>
</dbReference>
<keyword evidence="4 11" id="KW-0812">Transmembrane</keyword>
<gene>
    <name evidence="13" type="ORF">K503DRAFT_869976</name>
</gene>
<dbReference type="CDD" id="cd18176">
    <property type="entry name" value="ATP-synt_Vo_c_ATP6C_rpt2"/>
    <property type="match status" value="1"/>
</dbReference>
<evidence type="ECO:0000256" key="11">
    <source>
        <dbReference type="RuleBase" id="RU363060"/>
    </source>
</evidence>
<keyword evidence="8 11" id="KW-0472">Membrane</keyword>
<dbReference type="PRINTS" id="PR00122">
    <property type="entry name" value="VACATPASE"/>
</dbReference>
<evidence type="ECO:0000256" key="1">
    <source>
        <dbReference type="ARBA" id="ARBA00004128"/>
    </source>
</evidence>
<evidence type="ECO:0000259" key="12">
    <source>
        <dbReference type="Pfam" id="PF00137"/>
    </source>
</evidence>
<dbReference type="GO" id="GO:0033179">
    <property type="term" value="C:proton-transporting V-type ATPase, V0 domain"/>
    <property type="evidence" value="ECO:0007669"/>
    <property type="project" value="InterPro"/>
</dbReference>
<accession>A0A1B7MJH4</accession>
<dbReference type="InParanoid" id="A0A1B7MJH4"/>
<dbReference type="GO" id="GO:0005774">
    <property type="term" value="C:vacuolar membrane"/>
    <property type="evidence" value="ECO:0007669"/>
    <property type="project" value="UniProtKB-SubCell"/>
</dbReference>
<comment type="similarity">
    <text evidence="2 11">Belongs to the V-ATPase proteolipid subunit family.</text>
</comment>
<dbReference type="InterPro" id="IPR035921">
    <property type="entry name" value="F/V-ATP_Csub_sf"/>
</dbReference>
<sequence length="162" mass="16347">MSDLCPVYAPFFGAMGCTCAIVFTCLGASYGTAKSGVGISAMGVLRPDLMMKCVVPVIMAGIIGIYGLVVSVLISSSLEAVMPLAQGFIDLGAGLSVGLAGLAAGFAIGIVGDAGVRGTAQQPRLFVGMILILIFAEVLGLYGLIVALIMHTKAGELTGLCD</sequence>
<dbReference type="CDD" id="cd18175">
    <property type="entry name" value="ATP-synt_Vo_c_ATP6C_rpt1"/>
    <property type="match status" value="1"/>
</dbReference>
<dbReference type="AlphaFoldDB" id="A0A1B7MJH4"/>
<dbReference type="InterPro" id="IPR000245">
    <property type="entry name" value="ATPase_proteolipid_csu"/>
</dbReference>
<dbReference type="InterPro" id="IPR002379">
    <property type="entry name" value="ATPase_proteolipid_c-like_dom"/>
</dbReference>
<dbReference type="SUPFAM" id="SSF81333">
    <property type="entry name" value="F1F0 ATP synthase subunit C"/>
    <property type="match status" value="1"/>
</dbReference>
<feature type="transmembrane region" description="Helical" evidence="11">
    <location>
        <begin position="94"/>
        <end position="113"/>
    </location>
</feature>
<evidence type="ECO:0000256" key="5">
    <source>
        <dbReference type="ARBA" id="ARBA00022781"/>
    </source>
</evidence>
<feature type="domain" description="V-ATPase proteolipid subunit C-like" evidence="12">
    <location>
        <begin position="15"/>
        <end position="74"/>
    </location>
</feature>
<comment type="subcellular location">
    <subcellularLocation>
        <location evidence="1 11">Vacuole membrane</location>
        <topology evidence="1 11">Multi-pass membrane protein</topology>
    </subcellularLocation>
</comment>
<comment type="function">
    <text evidence="11">Proton-conducting pore forming of the V0 complex of vacuolar(H+)-ATPase (V-ATPase), a multisubunit enzyme composed of a peripheral complex (V1) that hydrolyzes ATP and a membrane integral complex (V0) that translocates protons. V-ATPase is responsible for acidifying and maintaining the pH of intracellular compartments.</text>
</comment>
<dbReference type="FunFam" id="1.20.120.610:FF:000001">
    <property type="entry name" value="V-type proton ATPase proteolipid subunit"/>
    <property type="match status" value="1"/>
</dbReference>
<evidence type="ECO:0000256" key="2">
    <source>
        <dbReference type="ARBA" id="ARBA00007296"/>
    </source>
</evidence>
<evidence type="ECO:0000256" key="7">
    <source>
        <dbReference type="ARBA" id="ARBA00023065"/>
    </source>
</evidence>
<organism evidence="13 14">
    <name type="scientific">Rhizopogon vinicolor AM-OR11-026</name>
    <dbReference type="NCBI Taxonomy" id="1314800"/>
    <lineage>
        <taxon>Eukaryota</taxon>
        <taxon>Fungi</taxon>
        <taxon>Dikarya</taxon>
        <taxon>Basidiomycota</taxon>
        <taxon>Agaricomycotina</taxon>
        <taxon>Agaricomycetes</taxon>
        <taxon>Agaricomycetidae</taxon>
        <taxon>Boletales</taxon>
        <taxon>Suillineae</taxon>
        <taxon>Rhizopogonaceae</taxon>
        <taxon>Rhizopogon</taxon>
    </lineage>
</organism>
<keyword evidence="11" id="KW-0926">Vacuole</keyword>
<evidence type="ECO:0000313" key="14">
    <source>
        <dbReference type="Proteomes" id="UP000092154"/>
    </source>
</evidence>
<dbReference type="Gene3D" id="1.20.120.610">
    <property type="entry name" value="lithium bound rotor ring of v- atpase"/>
    <property type="match status" value="1"/>
</dbReference>
<feature type="transmembrane region" description="Helical" evidence="11">
    <location>
        <begin position="125"/>
        <end position="150"/>
    </location>
</feature>
<feature type="domain" description="V-ATPase proteolipid subunit C-like" evidence="12">
    <location>
        <begin position="91"/>
        <end position="150"/>
    </location>
</feature>
<evidence type="ECO:0000256" key="10">
    <source>
        <dbReference type="ARBA" id="ARBA00046480"/>
    </source>
</evidence>
<protein>
    <recommendedName>
        <fullName evidence="11">V-type proton ATPase proteolipid subunit</fullName>
    </recommendedName>
</protein>
<evidence type="ECO:0000256" key="3">
    <source>
        <dbReference type="ARBA" id="ARBA00022448"/>
    </source>
</evidence>
<evidence type="ECO:0000256" key="8">
    <source>
        <dbReference type="ARBA" id="ARBA00023136"/>
    </source>
</evidence>
<keyword evidence="5 11" id="KW-0375">Hydrogen ion transport</keyword>
<reference evidence="13 14" key="1">
    <citation type="submission" date="2016-06" db="EMBL/GenBank/DDBJ databases">
        <title>Comparative genomics of the ectomycorrhizal sister species Rhizopogon vinicolor and Rhizopogon vesiculosus (Basidiomycota: Boletales) reveals a divergence of the mating type B locus.</title>
        <authorList>
            <consortium name="DOE Joint Genome Institute"/>
            <person name="Mujic A.B."/>
            <person name="Kuo A."/>
            <person name="Tritt A."/>
            <person name="Lipzen A."/>
            <person name="Chen C."/>
            <person name="Johnson J."/>
            <person name="Sharma A."/>
            <person name="Barry K."/>
            <person name="Grigoriev I.V."/>
            <person name="Spatafora J.W."/>
        </authorList>
    </citation>
    <scope>NUCLEOTIDE SEQUENCE [LARGE SCALE GENOMIC DNA]</scope>
    <source>
        <strain evidence="13 14">AM-OR11-026</strain>
    </source>
</reference>
<dbReference type="InterPro" id="IPR011555">
    <property type="entry name" value="ATPase_proteolipid_su_C_euk"/>
</dbReference>
<comment type="function">
    <text evidence="9">Proton-conducting pore forming subunit of the V0 complex of vacuolar(H+)-ATPase (V-ATPase), a multisubunit enzyme composed of a peripheral complex (V1) that hydrolyzes ATP and a membrane integral complex (V0) that translocates protons. V-ATPase is responsible for acidifying and maintaining the pH of intracellular compartments.</text>
</comment>
<feature type="transmembrane region" description="Helical" evidence="11">
    <location>
        <begin position="53"/>
        <end position="74"/>
    </location>
</feature>
<dbReference type="FunCoup" id="A0A1B7MJH4">
    <property type="interactions" value="134"/>
</dbReference>
<evidence type="ECO:0000256" key="6">
    <source>
        <dbReference type="ARBA" id="ARBA00022989"/>
    </source>
</evidence>
<feature type="transmembrane region" description="Helical" evidence="11">
    <location>
        <begin position="12"/>
        <end position="33"/>
    </location>
</feature>
<proteinExistence type="inferred from homology"/>
<name>A0A1B7MJH4_9AGAM</name>
<dbReference type="GO" id="GO:0046961">
    <property type="term" value="F:proton-transporting ATPase activity, rotational mechanism"/>
    <property type="evidence" value="ECO:0007669"/>
    <property type="project" value="InterPro"/>
</dbReference>
<keyword evidence="14" id="KW-1185">Reference proteome</keyword>
<keyword evidence="7 11" id="KW-0406">Ion transport</keyword>
<dbReference type="NCBIfam" id="TIGR01100">
    <property type="entry name" value="V_ATP_synt_C"/>
    <property type="match status" value="1"/>
</dbReference>
<dbReference type="Pfam" id="PF00137">
    <property type="entry name" value="ATP-synt_C"/>
    <property type="match status" value="2"/>
</dbReference>
<comment type="subunit">
    <text evidence="10 11">V-ATPase is a heteromultimeric enzyme composed of a peripheral catalytic V1 complex (components A to H) attached to an integral membrane V0 proton pore complex (components: a, c, c', c'', d, e, f and VOA1). The decameric c-ring forms the proton-conducting pore, and is composed of eight proteolipid subunits c, one subunit c' and one subunit c''.</text>
</comment>
<evidence type="ECO:0000256" key="9">
    <source>
        <dbReference type="ARBA" id="ARBA00045519"/>
    </source>
</evidence>
<dbReference type="OrthoDB" id="1744869at2759"/>
<dbReference type="EMBL" id="KV448925">
    <property type="protein sequence ID" value="OAX32750.1"/>
    <property type="molecule type" value="Genomic_DNA"/>
</dbReference>
<evidence type="ECO:0000313" key="13">
    <source>
        <dbReference type="EMBL" id="OAX32750.1"/>
    </source>
</evidence>
<dbReference type="PANTHER" id="PTHR10263">
    <property type="entry name" value="V-TYPE PROTON ATPASE PROTEOLIPID SUBUNIT"/>
    <property type="match status" value="1"/>
</dbReference>
<evidence type="ECO:0000256" key="4">
    <source>
        <dbReference type="ARBA" id="ARBA00022692"/>
    </source>
</evidence>